<dbReference type="AlphaFoldDB" id="A0A1E3QLH1"/>
<evidence type="ECO:0000256" key="4">
    <source>
        <dbReference type="ARBA" id="ARBA00022553"/>
    </source>
</evidence>
<dbReference type="Gene3D" id="1.10.4160.10">
    <property type="entry name" value="Hydantoin permease"/>
    <property type="match status" value="1"/>
</dbReference>
<dbReference type="RefSeq" id="XP_018983874.1">
    <property type="nucleotide sequence ID" value="XM_019129519.1"/>
</dbReference>
<evidence type="ECO:0008006" key="12">
    <source>
        <dbReference type="Google" id="ProtNLM"/>
    </source>
</evidence>
<dbReference type="CDD" id="cd11484">
    <property type="entry name" value="SLC-NCS1sbd_CobB-like"/>
    <property type="match status" value="1"/>
</dbReference>
<keyword evidence="7 8" id="KW-0472">Membrane</keyword>
<dbReference type="PANTHER" id="PTHR31806:SF1">
    <property type="entry name" value="PURINE-CYTOSINE PERMEASE FCY2-RELATED"/>
    <property type="match status" value="1"/>
</dbReference>
<protein>
    <recommendedName>
        <fullName evidence="12">Purine-cytosine permease</fullName>
    </recommendedName>
</protein>
<dbReference type="EMBL" id="KV454435">
    <property type="protein sequence ID" value="ODQ78546.1"/>
    <property type="molecule type" value="Genomic_DNA"/>
</dbReference>
<evidence type="ECO:0000256" key="1">
    <source>
        <dbReference type="ARBA" id="ARBA00004141"/>
    </source>
</evidence>
<dbReference type="Proteomes" id="UP000094336">
    <property type="component" value="Unassembled WGS sequence"/>
</dbReference>
<feature type="transmembrane region" description="Helical" evidence="9">
    <location>
        <begin position="409"/>
        <end position="428"/>
    </location>
</feature>
<feature type="transmembrane region" description="Helical" evidence="9">
    <location>
        <begin position="378"/>
        <end position="397"/>
    </location>
</feature>
<proteinExistence type="inferred from homology"/>
<dbReference type="GO" id="GO:0000329">
    <property type="term" value="C:fungal-type vacuole membrane"/>
    <property type="evidence" value="ECO:0007669"/>
    <property type="project" value="TreeGrafter"/>
</dbReference>
<evidence type="ECO:0000313" key="10">
    <source>
        <dbReference type="EMBL" id="ODQ78546.1"/>
    </source>
</evidence>
<feature type="transmembrane region" description="Helical" evidence="9">
    <location>
        <begin position="282"/>
        <end position="307"/>
    </location>
</feature>
<accession>A0A1E3QLH1</accession>
<dbReference type="GeneID" id="30147372"/>
<evidence type="ECO:0000313" key="11">
    <source>
        <dbReference type="Proteomes" id="UP000094336"/>
    </source>
</evidence>
<reference evidence="11" key="1">
    <citation type="submission" date="2016-05" db="EMBL/GenBank/DDBJ databases">
        <title>Comparative genomics of biotechnologically important yeasts.</title>
        <authorList>
            <consortium name="DOE Joint Genome Institute"/>
            <person name="Riley R."/>
            <person name="Haridas S."/>
            <person name="Wolfe K.H."/>
            <person name="Lopes M.R."/>
            <person name="Hittinger C.T."/>
            <person name="Goker M."/>
            <person name="Salamov A."/>
            <person name="Wisecaver J."/>
            <person name="Long T.M."/>
            <person name="Aerts A.L."/>
            <person name="Barry K."/>
            <person name="Choi C."/>
            <person name="Clum A."/>
            <person name="Coughlan A.Y."/>
            <person name="Deshpande S."/>
            <person name="Douglass A.P."/>
            <person name="Hanson S.J."/>
            <person name="Klenk H.-P."/>
            <person name="Labutti K."/>
            <person name="Lapidus A."/>
            <person name="Lindquist E."/>
            <person name="Lipzen A."/>
            <person name="Meier-Kolthoff J.P."/>
            <person name="Ohm R.A."/>
            <person name="Otillar R.P."/>
            <person name="Pangilinan J."/>
            <person name="Peng Y."/>
            <person name="Rokas A."/>
            <person name="Rosa C.A."/>
            <person name="Scheuner C."/>
            <person name="Sibirny A.A."/>
            <person name="Slot J.C."/>
            <person name="Stielow J.B."/>
            <person name="Sun H."/>
            <person name="Kurtzman C.P."/>
            <person name="Blackwell M."/>
            <person name="Grigoriev I.V."/>
            <person name="Jeffries T.W."/>
        </authorList>
    </citation>
    <scope>NUCLEOTIDE SEQUENCE [LARGE SCALE GENOMIC DNA]</scope>
    <source>
        <strain evidence="11">NRRL Y-12698</strain>
    </source>
</reference>
<feature type="transmembrane region" description="Helical" evidence="9">
    <location>
        <begin position="182"/>
        <end position="203"/>
    </location>
</feature>
<dbReference type="GO" id="GO:0015856">
    <property type="term" value="P:cytosine transport"/>
    <property type="evidence" value="ECO:0007669"/>
    <property type="project" value="UniProtKB-ARBA"/>
</dbReference>
<feature type="transmembrane region" description="Helical" evidence="9">
    <location>
        <begin position="108"/>
        <end position="127"/>
    </location>
</feature>
<dbReference type="PIRSF" id="PIRSF002744">
    <property type="entry name" value="Pur-cyt_permease"/>
    <property type="match status" value="1"/>
</dbReference>
<dbReference type="STRING" id="984486.A0A1E3QLH1"/>
<evidence type="ECO:0000256" key="6">
    <source>
        <dbReference type="ARBA" id="ARBA00022989"/>
    </source>
</evidence>
<evidence type="ECO:0000256" key="2">
    <source>
        <dbReference type="ARBA" id="ARBA00008974"/>
    </source>
</evidence>
<dbReference type="PANTHER" id="PTHR31806">
    <property type="entry name" value="PURINE-CYTOSINE PERMEASE FCY2-RELATED"/>
    <property type="match status" value="1"/>
</dbReference>
<dbReference type="GO" id="GO:0005886">
    <property type="term" value="C:plasma membrane"/>
    <property type="evidence" value="ECO:0007669"/>
    <property type="project" value="TreeGrafter"/>
</dbReference>
<gene>
    <name evidence="10" type="ORF">BABINDRAFT_162751</name>
</gene>
<keyword evidence="11" id="KW-1185">Reference proteome</keyword>
<evidence type="ECO:0000256" key="3">
    <source>
        <dbReference type="ARBA" id="ARBA00022448"/>
    </source>
</evidence>
<dbReference type="OrthoDB" id="2116389at2759"/>
<keyword evidence="5 9" id="KW-0812">Transmembrane</keyword>
<feature type="transmembrane region" description="Helical" evidence="9">
    <location>
        <begin position="74"/>
        <end position="96"/>
    </location>
</feature>
<keyword evidence="6 9" id="KW-1133">Transmembrane helix</keyword>
<evidence type="ECO:0000256" key="8">
    <source>
        <dbReference type="PIRNR" id="PIRNR002744"/>
    </source>
</evidence>
<comment type="similarity">
    <text evidence="2 8">Belongs to the purine-cytosine permease (2.A.39) family.</text>
</comment>
<organism evidence="10 11">
    <name type="scientific">Babjeviella inositovora NRRL Y-12698</name>
    <dbReference type="NCBI Taxonomy" id="984486"/>
    <lineage>
        <taxon>Eukaryota</taxon>
        <taxon>Fungi</taxon>
        <taxon>Dikarya</taxon>
        <taxon>Ascomycota</taxon>
        <taxon>Saccharomycotina</taxon>
        <taxon>Pichiomycetes</taxon>
        <taxon>Serinales incertae sedis</taxon>
        <taxon>Babjeviella</taxon>
    </lineage>
</organism>
<evidence type="ECO:0000256" key="9">
    <source>
        <dbReference type="SAM" id="Phobius"/>
    </source>
</evidence>
<comment type="subcellular location">
    <subcellularLocation>
        <location evidence="1">Membrane</location>
        <topology evidence="1">Multi-pass membrane protein</topology>
    </subcellularLocation>
</comment>
<evidence type="ECO:0000256" key="7">
    <source>
        <dbReference type="ARBA" id="ARBA00023136"/>
    </source>
</evidence>
<keyword evidence="3 8" id="KW-0813">Transport</keyword>
<dbReference type="InterPro" id="IPR026030">
    <property type="entry name" value="Pur-cyt_permease_Fcy2/21/22"/>
</dbReference>
<dbReference type="GO" id="GO:0015205">
    <property type="term" value="F:nucleobase transmembrane transporter activity"/>
    <property type="evidence" value="ECO:0007669"/>
    <property type="project" value="TreeGrafter"/>
</dbReference>
<keyword evidence="4" id="KW-0597">Phosphoprotein</keyword>
<name>A0A1E3QLH1_9ASCO</name>
<dbReference type="FunFam" id="1.10.4160.10:FF:000002">
    <property type="entry name" value="Purine-cytosine permease fcyB"/>
    <property type="match status" value="1"/>
</dbReference>
<feature type="transmembrane region" description="Helical" evidence="9">
    <location>
        <begin position="248"/>
        <end position="270"/>
    </location>
</feature>
<feature type="transmembrane region" description="Helical" evidence="9">
    <location>
        <begin position="210"/>
        <end position="228"/>
    </location>
</feature>
<evidence type="ECO:0000256" key="5">
    <source>
        <dbReference type="ARBA" id="ARBA00022692"/>
    </source>
</evidence>
<dbReference type="Pfam" id="PF02133">
    <property type="entry name" value="Transp_cyt_pur"/>
    <property type="match status" value="1"/>
</dbReference>
<dbReference type="InterPro" id="IPR001248">
    <property type="entry name" value="Pur-cyt_permease"/>
</dbReference>
<feature type="transmembrane region" description="Helical" evidence="9">
    <location>
        <begin position="139"/>
        <end position="162"/>
    </location>
</feature>
<feature type="transmembrane region" description="Helical" evidence="9">
    <location>
        <begin position="448"/>
        <end position="472"/>
    </location>
</feature>
<sequence>MSDLEKQYIPEKTDLPNSYQYENDSTSVEVNATTATETRLTFNDRVAQMFHAETRGVEIVPDEEKIDSSIWTAASMWFSANFVIATFSLGALGHGIWDLNFGTSCLTIVFFSILGVIPVALFSVFGAKFGLRQLILSRFLVGNFTARIFAFINVIACVGWGAVNIMVSAQLLHSINGGVLPPWAGCLILVVCTIIVTFFGYNVIHMYEKWSWVPNLFSFLIVLARMKISGNFTQGEWTSGPTTAGGVLSFGGAIFGFATGWTTYAADYTVYMPKNTSSLKIFVSVVLGCLIPTWFCMILGAACVMGIDTSARWKELYDTQSIGGLIFAILVEDSLGKFGEFVCVLLAMSTVANNIPNMYSLGLSAQSFHSSFEKVPRVVWTICGNFVTLAICIPAYYHFSDVMSNFMNLIAYYLAIYQAIAYSEHVIYRKGFANYDPTDYNQWDRLPLGIAGTFAFCCGVVGCVLGMGQVWYTGVIAKKIGEFGGDIGFELGACFAFVAYNATRWAELKYYGR</sequence>